<name>A0A7V5PPF6_CALAY</name>
<gene>
    <name evidence="6" type="ORF">ENJ89_04930</name>
</gene>
<reference evidence="6" key="1">
    <citation type="journal article" date="2020" name="mSystems">
        <title>Genome- and Community-Level Interaction Insights into Carbon Utilization and Element Cycling Functions of Hydrothermarchaeota in Hydrothermal Sediment.</title>
        <authorList>
            <person name="Zhou Z."/>
            <person name="Liu Y."/>
            <person name="Xu W."/>
            <person name="Pan J."/>
            <person name="Luo Z.H."/>
            <person name="Li M."/>
        </authorList>
    </citation>
    <scope>NUCLEOTIDE SEQUENCE [LARGE SCALE GENOMIC DNA]</scope>
    <source>
        <strain evidence="6">HyVt-527</strain>
    </source>
</reference>
<dbReference type="InterPro" id="IPR003180">
    <property type="entry name" value="MPG"/>
</dbReference>
<comment type="caution">
    <text evidence="6">The sequence shown here is derived from an EMBL/GenBank/DDBJ whole genome shotgun (WGS) entry which is preliminary data.</text>
</comment>
<dbReference type="EMBL" id="DROD01000334">
    <property type="protein sequence ID" value="HHJ52517.1"/>
    <property type="molecule type" value="Genomic_DNA"/>
</dbReference>
<dbReference type="SUPFAM" id="SSF50486">
    <property type="entry name" value="FMT C-terminal domain-like"/>
    <property type="match status" value="1"/>
</dbReference>
<dbReference type="AlphaFoldDB" id="A0A7V5PPF6"/>
<keyword evidence="6" id="KW-0326">Glycosidase</keyword>
<dbReference type="GO" id="GO:0003677">
    <property type="term" value="F:DNA binding"/>
    <property type="evidence" value="ECO:0007669"/>
    <property type="project" value="InterPro"/>
</dbReference>
<evidence type="ECO:0000256" key="5">
    <source>
        <dbReference type="HAMAP-Rule" id="MF_00527"/>
    </source>
</evidence>
<dbReference type="Proteomes" id="UP000886124">
    <property type="component" value="Unassembled WGS sequence"/>
</dbReference>
<dbReference type="InterPro" id="IPR011034">
    <property type="entry name" value="Formyl_transferase-like_C_sf"/>
</dbReference>
<evidence type="ECO:0000313" key="6">
    <source>
        <dbReference type="EMBL" id="HHJ52517.1"/>
    </source>
</evidence>
<dbReference type="PANTHER" id="PTHR10429">
    <property type="entry name" value="DNA-3-METHYLADENINE GLYCOSYLASE"/>
    <property type="match status" value="1"/>
</dbReference>
<evidence type="ECO:0000256" key="2">
    <source>
        <dbReference type="ARBA" id="ARBA00022763"/>
    </source>
</evidence>
<sequence length="203" mass="22643">MVDVNAVLPFSFYRRSDVVQISKELLGKFLVTEIDGRRTAGMIVETEAYAGITDRASHAYNGRHSKRTAVMYRAGGVAYVYLIYGMYHLFNIVTNAEGVPDAVLIRAVEPAEGVEIMLKRRKVKKIDYKLTAGPGRLTRALGITVAHTGVPLNGAPIWLEDRRVTVRDDDITAGPRIGVDYAGSHAELPWRFWIRGNPWVSKK</sequence>
<accession>A0A7V5PPF6</accession>
<keyword evidence="4 5" id="KW-0234">DNA repair</keyword>
<evidence type="ECO:0000256" key="1">
    <source>
        <dbReference type="ARBA" id="ARBA00009232"/>
    </source>
</evidence>
<dbReference type="HAMAP" id="MF_00527">
    <property type="entry name" value="3MGH"/>
    <property type="match status" value="1"/>
</dbReference>
<comment type="similarity">
    <text evidence="1 5">Belongs to the DNA glycosylase MPG family.</text>
</comment>
<dbReference type="InterPro" id="IPR036995">
    <property type="entry name" value="MPG_sf"/>
</dbReference>
<proteinExistence type="inferred from homology"/>
<dbReference type="GO" id="GO:0003905">
    <property type="term" value="F:alkylbase DNA N-glycosylase activity"/>
    <property type="evidence" value="ECO:0007669"/>
    <property type="project" value="InterPro"/>
</dbReference>
<keyword evidence="3 5" id="KW-0378">Hydrolase</keyword>
<protein>
    <recommendedName>
        <fullName evidence="5">Putative 3-methyladenine DNA glycosylase</fullName>
        <ecNumber evidence="5">3.2.2.-</ecNumber>
    </recommendedName>
</protein>
<dbReference type="NCBIfam" id="NF002003">
    <property type="entry name" value="PRK00802.1-3"/>
    <property type="match status" value="1"/>
</dbReference>
<dbReference type="NCBIfam" id="TIGR00567">
    <property type="entry name" value="3mg"/>
    <property type="match status" value="1"/>
</dbReference>
<evidence type="ECO:0000256" key="4">
    <source>
        <dbReference type="ARBA" id="ARBA00023204"/>
    </source>
</evidence>
<dbReference type="PANTHER" id="PTHR10429:SF0">
    <property type="entry name" value="DNA-3-METHYLADENINE GLYCOSYLASE"/>
    <property type="match status" value="1"/>
</dbReference>
<keyword evidence="2 5" id="KW-0227">DNA damage</keyword>
<dbReference type="Pfam" id="PF02245">
    <property type="entry name" value="Pur_DNA_glyco"/>
    <property type="match status" value="1"/>
</dbReference>
<dbReference type="GO" id="GO:0006284">
    <property type="term" value="P:base-excision repair"/>
    <property type="evidence" value="ECO:0007669"/>
    <property type="project" value="InterPro"/>
</dbReference>
<dbReference type="Gene3D" id="3.10.300.10">
    <property type="entry name" value="Methylpurine-DNA glycosylase (MPG)"/>
    <property type="match status" value="1"/>
</dbReference>
<organism evidence="6">
    <name type="scientific">Caldithrix abyssi</name>
    <dbReference type="NCBI Taxonomy" id="187145"/>
    <lineage>
        <taxon>Bacteria</taxon>
        <taxon>Pseudomonadati</taxon>
        <taxon>Calditrichota</taxon>
        <taxon>Calditrichia</taxon>
        <taxon>Calditrichales</taxon>
        <taxon>Calditrichaceae</taxon>
        <taxon>Caldithrix</taxon>
    </lineage>
</organism>
<evidence type="ECO:0000256" key="3">
    <source>
        <dbReference type="ARBA" id="ARBA00022801"/>
    </source>
</evidence>
<dbReference type="FunFam" id="3.10.300.10:FF:000001">
    <property type="entry name" value="Putative 3-methyladenine DNA glycosylase"/>
    <property type="match status" value="1"/>
</dbReference>
<dbReference type="CDD" id="cd00540">
    <property type="entry name" value="AAG"/>
    <property type="match status" value="1"/>
</dbReference>
<dbReference type="EC" id="3.2.2.-" evidence="5"/>